<feature type="disulfide bond" evidence="12">
    <location>
        <begin position="533"/>
        <end position="550"/>
    </location>
</feature>
<feature type="disulfide bond" evidence="12">
    <location>
        <begin position="191"/>
        <end position="203"/>
    </location>
</feature>
<keyword evidence="3" id="KW-0272">Extracellular matrix</keyword>
<evidence type="ECO:0000256" key="4">
    <source>
        <dbReference type="ARBA" id="ARBA00022729"/>
    </source>
</evidence>
<dbReference type="FunFam" id="2.10.25.10:FF:000145">
    <property type="entry name" value="Laminin subunit beta 1"/>
    <property type="match status" value="1"/>
</dbReference>
<proteinExistence type="predicted"/>
<feature type="disulfide bond" evidence="12">
    <location>
        <begin position="212"/>
        <end position="221"/>
    </location>
</feature>
<dbReference type="InterPro" id="IPR013015">
    <property type="entry name" value="Laminin_IV_B"/>
</dbReference>
<feature type="domain" description="Laminin EGF-like" evidence="14">
    <location>
        <begin position="531"/>
        <end position="578"/>
    </location>
</feature>
<dbReference type="InterPro" id="IPR002049">
    <property type="entry name" value="LE_dom"/>
</dbReference>
<feature type="domain" description="Laminin IV type B" evidence="15">
    <location>
        <begin position="230"/>
        <end position="472"/>
    </location>
</feature>
<feature type="domain" description="Laminin EGF-like" evidence="14">
    <location>
        <begin position="80"/>
        <end position="139"/>
    </location>
</feature>
<feature type="domain" description="Laminin EGF-like" evidence="14">
    <location>
        <begin position="17"/>
        <end position="79"/>
    </location>
</feature>
<feature type="disulfide bond" evidence="12">
    <location>
        <begin position="162"/>
        <end position="171"/>
    </location>
</feature>
<feature type="disulfide bond" evidence="12">
    <location>
        <begin position="503"/>
        <end position="512"/>
    </location>
</feature>
<dbReference type="InterPro" id="IPR056863">
    <property type="entry name" value="LMN_ATRN_NET-like_EGF"/>
</dbReference>
<dbReference type="Gene3D" id="2.170.300.10">
    <property type="entry name" value="Tie2 ligand-binding domain superfamily"/>
    <property type="match status" value="1"/>
</dbReference>
<evidence type="ECO:0000313" key="16">
    <source>
        <dbReference type="EMBL" id="CAD7260326.1"/>
    </source>
</evidence>
<dbReference type="EMBL" id="OC001635">
    <property type="protein sequence ID" value="CAD7260326.1"/>
    <property type="molecule type" value="Genomic_DNA"/>
</dbReference>
<feature type="disulfide bond" evidence="12">
    <location>
        <begin position="174"/>
        <end position="188"/>
    </location>
</feature>
<feature type="disulfide bond" evidence="12">
    <location>
        <begin position="193"/>
        <end position="210"/>
    </location>
</feature>
<name>A0A7R9ATH8_TIMSH</name>
<dbReference type="Pfam" id="PF00053">
    <property type="entry name" value="EGF_laminin"/>
    <property type="match status" value="6"/>
</dbReference>
<feature type="coiled-coil region" evidence="13">
    <location>
        <begin position="1105"/>
        <end position="1136"/>
    </location>
</feature>
<keyword evidence="9 12" id="KW-1015">Disulfide bond</keyword>
<reference evidence="16" key="1">
    <citation type="submission" date="2020-11" db="EMBL/GenBank/DDBJ databases">
        <authorList>
            <person name="Tran Van P."/>
        </authorList>
    </citation>
    <scope>NUCLEOTIDE SEQUENCE</scope>
</reference>
<dbReference type="FunFam" id="2.10.25.10:FF:000084">
    <property type="entry name" value="Laminin subunit alpha 3"/>
    <property type="match status" value="1"/>
</dbReference>
<evidence type="ECO:0000259" key="15">
    <source>
        <dbReference type="PROSITE" id="PS51116"/>
    </source>
</evidence>
<evidence type="ECO:0000256" key="12">
    <source>
        <dbReference type="PROSITE-ProRule" id="PRU00460"/>
    </source>
</evidence>
<dbReference type="GO" id="GO:0009887">
    <property type="term" value="P:animal organ morphogenesis"/>
    <property type="evidence" value="ECO:0007669"/>
    <property type="project" value="TreeGrafter"/>
</dbReference>
<feature type="coiled-coil region" evidence="13">
    <location>
        <begin position="877"/>
        <end position="911"/>
    </location>
</feature>
<comment type="caution">
    <text evidence="12">Lacks conserved residue(s) required for the propagation of feature annotation.</text>
</comment>
<feature type="disulfide bond" evidence="12">
    <location>
        <begin position="552"/>
        <end position="561"/>
    </location>
</feature>
<evidence type="ECO:0000256" key="7">
    <source>
        <dbReference type="ARBA" id="ARBA00022889"/>
    </source>
</evidence>
<dbReference type="GO" id="GO:0016477">
    <property type="term" value="P:cell migration"/>
    <property type="evidence" value="ECO:0007669"/>
    <property type="project" value="TreeGrafter"/>
</dbReference>
<evidence type="ECO:0000256" key="8">
    <source>
        <dbReference type="ARBA" id="ARBA00023054"/>
    </source>
</evidence>
<keyword evidence="2" id="KW-0964">Secreted</keyword>
<dbReference type="PRINTS" id="PR00011">
    <property type="entry name" value="EGFLAMININ"/>
</dbReference>
<dbReference type="PANTHER" id="PTHR10574:SF375">
    <property type="entry name" value="LAMININ SUBUNIT BETA-1"/>
    <property type="match status" value="1"/>
</dbReference>
<dbReference type="GO" id="GO:0030054">
    <property type="term" value="C:cell junction"/>
    <property type="evidence" value="ECO:0007669"/>
    <property type="project" value="UniProtKB-ARBA"/>
</dbReference>
<evidence type="ECO:0000256" key="9">
    <source>
        <dbReference type="ARBA" id="ARBA00023157"/>
    </source>
</evidence>
<dbReference type="CDD" id="cd00055">
    <property type="entry name" value="EGF_Lam"/>
    <property type="match status" value="7"/>
</dbReference>
<feature type="domain" description="Laminin EGF-like" evidence="14">
    <location>
        <begin position="480"/>
        <end position="530"/>
    </location>
</feature>
<dbReference type="SMART" id="SM00180">
    <property type="entry name" value="EGF_Lam"/>
    <property type="match status" value="7"/>
</dbReference>
<keyword evidence="11 12" id="KW-0424">Laminin EGF-like domain</keyword>
<evidence type="ECO:0000256" key="10">
    <source>
        <dbReference type="ARBA" id="ARBA00023180"/>
    </source>
</evidence>
<feature type="disulfide bond" evidence="12">
    <location>
        <begin position="47"/>
        <end position="56"/>
    </location>
</feature>
<feature type="disulfide bond" evidence="12">
    <location>
        <begin position="600"/>
        <end position="609"/>
    </location>
</feature>
<feature type="coiled-coil region" evidence="13">
    <location>
        <begin position="667"/>
        <end position="842"/>
    </location>
</feature>
<feature type="coiled-coil region" evidence="13">
    <location>
        <begin position="1022"/>
        <end position="1073"/>
    </location>
</feature>
<dbReference type="PANTHER" id="PTHR10574">
    <property type="entry name" value="NETRIN/LAMININ-RELATED"/>
    <property type="match status" value="1"/>
</dbReference>
<feature type="domain" description="Laminin EGF-like" evidence="14">
    <location>
        <begin position="579"/>
        <end position="625"/>
    </location>
</feature>
<evidence type="ECO:0000256" key="13">
    <source>
        <dbReference type="SAM" id="Coils"/>
    </source>
</evidence>
<dbReference type="AlphaFoldDB" id="A0A7R9ATH8"/>
<dbReference type="GO" id="GO:0007411">
    <property type="term" value="P:axon guidance"/>
    <property type="evidence" value="ECO:0007669"/>
    <property type="project" value="TreeGrafter"/>
</dbReference>
<keyword evidence="6" id="KW-0084">Basement membrane</keyword>
<dbReference type="GO" id="GO:0070831">
    <property type="term" value="P:basement membrane assembly"/>
    <property type="evidence" value="ECO:0007669"/>
    <property type="project" value="TreeGrafter"/>
</dbReference>
<dbReference type="FunFam" id="2.10.25.10:FF:000135">
    <property type="entry name" value="Laminin subunit beta 4"/>
    <property type="match status" value="2"/>
</dbReference>
<evidence type="ECO:0000256" key="2">
    <source>
        <dbReference type="ARBA" id="ARBA00022525"/>
    </source>
</evidence>
<dbReference type="GO" id="GO:0009888">
    <property type="term" value="P:tissue development"/>
    <property type="evidence" value="ECO:0007669"/>
    <property type="project" value="TreeGrafter"/>
</dbReference>
<dbReference type="GO" id="GO:0043256">
    <property type="term" value="C:laminin complex"/>
    <property type="evidence" value="ECO:0007669"/>
    <property type="project" value="TreeGrafter"/>
</dbReference>
<evidence type="ECO:0000256" key="5">
    <source>
        <dbReference type="ARBA" id="ARBA00022737"/>
    </source>
</evidence>
<feature type="domain" description="Laminin EGF-like" evidence="14">
    <location>
        <begin position="191"/>
        <end position="251"/>
    </location>
</feature>
<keyword evidence="7" id="KW-0130">Cell adhesion</keyword>
<dbReference type="PROSITE" id="PS50027">
    <property type="entry name" value="EGF_LAM_2"/>
    <property type="match status" value="7"/>
</dbReference>
<evidence type="ECO:0000256" key="6">
    <source>
        <dbReference type="ARBA" id="ARBA00022869"/>
    </source>
</evidence>
<evidence type="ECO:0000256" key="3">
    <source>
        <dbReference type="ARBA" id="ARBA00022530"/>
    </source>
</evidence>
<evidence type="ECO:0000259" key="14">
    <source>
        <dbReference type="PROSITE" id="PS50027"/>
    </source>
</evidence>
<feature type="disulfide bond" evidence="12">
    <location>
        <begin position="531"/>
        <end position="543"/>
    </location>
</feature>
<keyword evidence="4" id="KW-0732">Signal</keyword>
<evidence type="ECO:0008006" key="17">
    <source>
        <dbReference type="Google" id="ProtNLM"/>
    </source>
</evidence>
<comment type="subcellular location">
    <subcellularLocation>
        <location evidence="1">Secreted</location>
        <location evidence="1">Extracellular space</location>
        <location evidence="1">Extracellular matrix</location>
        <location evidence="1">Basement membrane</location>
    </subcellularLocation>
</comment>
<dbReference type="Gene3D" id="2.10.25.10">
    <property type="entry name" value="Laminin"/>
    <property type="match status" value="6"/>
</dbReference>
<dbReference type="PROSITE" id="PS51116">
    <property type="entry name" value="LAMININ_IVB"/>
    <property type="match status" value="1"/>
</dbReference>
<feature type="domain" description="Laminin EGF-like" evidence="14">
    <location>
        <begin position="140"/>
        <end position="190"/>
    </location>
</feature>
<dbReference type="FunFam" id="2.10.25.10:FF:000101">
    <property type="entry name" value="Laminin subunit beta 1"/>
    <property type="match status" value="1"/>
</dbReference>
<dbReference type="SUPFAM" id="SSF57196">
    <property type="entry name" value="EGF/Laminin"/>
    <property type="match status" value="6"/>
</dbReference>
<keyword evidence="5" id="KW-0677">Repeat</keyword>
<keyword evidence="8 13" id="KW-0175">Coiled coil</keyword>
<evidence type="ECO:0000256" key="11">
    <source>
        <dbReference type="ARBA" id="ARBA00023292"/>
    </source>
</evidence>
<dbReference type="PROSITE" id="PS01248">
    <property type="entry name" value="EGF_LAM_1"/>
    <property type="match status" value="4"/>
</dbReference>
<dbReference type="Pfam" id="PF21199">
    <property type="entry name" value="LAMININ_IV_B"/>
    <property type="match status" value="1"/>
</dbReference>
<protein>
    <recommendedName>
        <fullName evidence="17">Laminin subunit beta-1</fullName>
    </recommendedName>
</protein>
<dbReference type="FunFam" id="2.10.25.10:FF:000011">
    <property type="entry name" value="Cadherin EGF LAG seven-pass G-type receptor"/>
    <property type="match status" value="1"/>
</dbReference>
<organism evidence="16">
    <name type="scientific">Timema shepardi</name>
    <name type="common">Walking stick</name>
    <dbReference type="NCBI Taxonomy" id="629360"/>
    <lineage>
        <taxon>Eukaryota</taxon>
        <taxon>Metazoa</taxon>
        <taxon>Ecdysozoa</taxon>
        <taxon>Arthropoda</taxon>
        <taxon>Hexapoda</taxon>
        <taxon>Insecta</taxon>
        <taxon>Pterygota</taxon>
        <taxon>Neoptera</taxon>
        <taxon>Polyneoptera</taxon>
        <taxon>Phasmatodea</taxon>
        <taxon>Timematodea</taxon>
        <taxon>Timematoidea</taxon>
        <taxon>Timematidae</taxon>
        <taxon>Timema</taxon>
    </lineage>
</organism>
<accession>A0A7R9ATH8</accession>
<evidence type="ECO:0000256" key="1">
    <source>
        <dbReference type="ARBA" id="ARBA00004302"/>
    </source>
</evidence>
<feature type="disulfide bond" evidence="12">
    <location>
        <begin position="579"/>
        <end position="591"/>
    </location>
</feature>
<feature type="disulfide bond" evidence="12">
    <location>
        <begin position="110"/>
        <end position="119"/>
    </location>
</feature>
<feature type="disulfide bond" evidence="12">
    <location>
        <begin position="581"/>
        <end position="598"/>
    </location>
</feature>
<sequence length="1252" mass="138321">MYLVCDPGSQHSPANGCNCNNHATSCHFDESVWEASGHITGGICDGCLHNTIGHNCEQCKPFYYQDPSRDLSDPDVCQSCECDPRGTIDDGTCESRTDLINHLEAGRCHCKTYIEGRRCDRCKHGYWNFVENNPDGCEPCTCNTLGTVDNQGCHVYTGECTCKQYVTGSDCNQCVQEYWGLSNDQDGCQACDCDPGGSYDSNCDVITGQCRCRQHVAGRTCNQPEQSFYTGTLDFLIYEAELSRSSENCQVVIREPFRDGRENTWTGTGFMRTFEDSKLEFIVDNIQTSMEYDIVIRYEPQLVSVIPQVQLALYVVLLVVHVNVNLMWLVVPVIAVLQELMVLDQKVVKHVIATLLVLWTTSVIPKLVSVNVVLIHTVENVTNVNQDFGIFQTVNAVNVMDLLTFVTHEQELAFNAEISHSVTTATDGHYGDPRIGHDIPCRPCPCPGTIDSGHSYATRCSLDPHTQDVVCECNVGYAECVCDLLGTDKKSGACNHITGQCPCLPNVIGQTCDQCRDNHWKIASGTGCEACDCDPIGSNAEQCNLYDGQCDCKPGFGGRQCNQCQTNYWGNPTVECHACKCNPQGSDTLQCHRNNGSCVCTTGIGGEKCDECARGYIGQAPHCSPCGECFTNWDRILQQLRDETERVIHSASEIKQTGVTGAYSQAFESMEKKLREVKQLLENTTINSHDLENLESLIENLRSNFNHSSESLEAVENLLQNTTQRIYLANLALSELRNKSANLRDRAHTLKDDATKLQEANVEGALNLTQEAQKGSLKAQQIADGSEEQVAEAERYYKRTEARINRTANQFEEEREGNSRFLVTLSQKLKELELDIPDLNEKVCDKRGDPCDQLCGGAGCGSCGGLLSCEQGAVTKADTTVQLAEDAKQAIKEKEAQAEGLLRKISQAKQETLTAHDVAKEAYDAAVLVRNRSENTIEESRDVTKRIQDFMETPKATPANIRDLAEEVMQKNIDLKPEEITELAEAINERIASLTNIDTILTDTSDNLALANYLKTKADMTRKDAIQILETAQNVVDALNEAKEAQDKAEDAISKAKEDIETAKLDLTSISSETDEAQQKANETVTDVDLLKDRLKQLQTSVLINERAANEVAEAARKVKDEANSAEANANYLSNDYQQAADSLQHRTAASSESQKRARGLLERASQFSVGTTAKLKDLEECRKLKKKQSENERKAQVAEVEKAEFSLAANTSLEVDSVLFTSCGVFGSPVLLSPILGSRPERPRYCDLQII</sequence>
<dbReference type="InterPro" id="IPR050440">
    <property type="entry name" value="Laminin/Netrin_ECM"/>
</dbReference>
<gene>
    <name evidence="16" type="ORF">TSIB3V08_LOCUS4508</name>
</gene>
<dbReference type="GO" id="GO:0034446">
    <property type="term" value="P:substrate adhesion-dependent cell spreading"/>
    <property type="evidence" value="ECO:0007669"/>
    <property type="project" value="TreeGrafter"/>
</dbReference>
<dbReference type="Pfam" id="PF24973">
    <property type="entry name" value="EGF_LMN_ATRN"/>
    <property type="match status" value="1"/>
</dbReference>
<keyword evidence="10" id="KW-0325">Glycoprotein</keyword>